<dbReference type="SMART" id="SM00241">
    <property type="entry name" value="ZP"/>
    <property type="match status" value="2"/>
</dbReference>
<keyword evidence="17" id="KW-0966">Cell projection</keyword>
<dbReference type="SUPFAM" id="SSF53300">
    <property type="entry name" value="vWA-like"/>
    <property type="match status" value="2"/>
</dbReference>
<proteinExistence type="predicted"/>
<keyword evidence="12" id="KW-0677">Repeat</keyword>
<dbReference type="InterPro" id="IPR009030">
    <property type="entry name" value="Growth_fac_rcpt_cys_sf"/>
</dbReference>
<evidence type="ECO:0000256" key="16">
    <source>
        <dbReference type="ARBA" id="ARBA00023180"/>
    </source>
</evidence>
<dbReference type="GO" id="GO:0016323">
    <property type="term" value="C:basolateral plasma membrane"/>
    <property type="evidence" value="ECO:0007669"/>
    <property type="project" value="UniProtKB-SubCell"/>
</dbReference>
<evidence type="ECO:0000256" key="3">
    <source>
        <dbReference type="ARBA" id="ARBA00004539"/>
    </source>
</evidence>
<keyword evidence="25" id="KW-1185">Reference proteome</keyword>
<dbReference type="Gene3D" id="2.60.40.4100">
    <property type="entry name" value="Zona pellucida, ZP-C domain"/>
    <property type="match status" value="2"/>
</dbReference>
<dbReference type="PANTHER" id="PTHR14002:SF40">
    <property type="entry name" value="UROMODULIN"/>
    <property type="match status" value="1"/>
</dbReference>
<dbReference type="PROSITE" id="PS50026">
    <property type="entry name" value="EGF_3"/>
    <property type="match status" value="3"/>
</dbReference>
<dbReference type="InterPro" id="IPR000742">
    <property type="entry name" value="EGF"/>
</dbReference>
<dbReference type="InterPro" id="IPR049883">
    <property type="entry name" value="NOTCH1_EGF-like"/>
</dbReference>
<evidence type="ECO:0000313" key="25">
    <source>
        <dbReference type="Proteomes" id="UP001295444"/>
    </source>
</evidence>
<protein>
    <recommendedName>
        <fullName evidence="5">Uromodulin</fullName>
    </recommendedName>
</protein>
<evidence type="ECO:0000256" key="7">
    <source>
        <dbReference type="ARBA" id="ARBA00022525"/>
    </source>
</evidence>
<keyword evidence="10" id="KW-0336">GPI-anchor</keyword>
<evidence type="ECO:0000256" key="2">
    <source>
        <dbReference type="ARBA" id="ARBA00004309"/>
    </source>
</evidence>
<dbReference type="PANTHER" id="PTHR14002">
    <property type="entry name" value="ENDOGLIN/TGF-BETA RECEPTOR TYPE III"/>
    <property type="match status" value="1"/>
</dbReference>
<dbReference type="Pfam" id="PF12947">
    <property type="entry name" value="EGF_3"/>
    <property type="match status" value="3"/>
</dbReference>
<feature type="domain" description="EGF-like" evidence="22">
    <location>
        <begin position="1566"/>
        <end position="1607"/>
    </location>
</feature>
<dbReference type="SMART" id="SM00181">
    <property type="entry name" value="EGF"/>
    <property type="match status" value="6"/>
</dbReference>
<evidence type="ECO:0000256" key="6">
    <source>
        <dbReference type="ARBA" id="ARBA00022475"/>
    </source>
</evidence>
<evidence type="ECO:0000256" key="8">
    <source>
        <dbReference type="ARBA" id="ARBA00022536"/>
    </source>
</evidence>
<dbReference type="InterPro" id="IPR055355">
    <property type="entry name" value="ZP-C"/>
</dbReference>
<keyword evidence="16" id="KW-0325">Glycoprotein</keyword>
<dbReference type="FunFam" id="2.10.25.10:FF:000038">
    <property type="entry name" value="Fibrillin 2"/>
    <property type="match status" value="2"/>
</dbReference>
<dbReference type="Gene3D" id="3.40.50.410">
    <property type="entry name" value="von Willebrand factor, type A domain"/>
    <property type="match status" value="2"/>
</dbReference>
<evidence type="ECO:0000256" key="20">
    <source>
        <dbReference type="ARBA" id="ARBA00046503"/>
    </source>
</evidence>
<accession>A0AAD1WIA6</accession>
<dbReference type="InterPro" id="IPR042235">
    <property type="entry name" value="ZP-C_dom"/>
</dbReference>
<dbReference type="SUPFAM" id="SSF57196">
    <property type="entry name" value="EGF/Laminin"/>
    <property type="match status" value="2"/>
</dbReference>
<dbReference type="PROSITE" id="PS00682">
    <property type="entry name" value="ZP_1"/>
    <property type="match status" value="1"/>
</dbReference>
<feature type="domain" description="EGF-like" evidence="22">
    <location>
        <begin position="598"/>
        <end position="639"/>
    </location>
</feature>
<evidence type="ECO:0000256" key="9">
    <source>
        <dbReference type="ARBA" id="ARBA00022588"/>
    </source>
</evidence>
<dbReference type="InterPro" id="IPR001507">
    <property type="entry name" value="ZP_dom"/>
</dbReference>
<evidence type="ECO:0000256" key="14">
    <source>
        <dbReference type="ARBA" id="ARBA00023136"/>
    </source>
</evidence>
<dbReference type="InterPro" id="IPR017977">
    <property type="entry name" value="ZP_dom_CS"/>
</dbReference>
<keyword evidence="15" id="KW-1015">Disulfide bond</keyword>
<dbReference type="Gene3D" id="2.60.40.3210">
    <property type="entry name" value="Zona pellucida, ZP-N domain"/>
    <property type="match status" value="2"/>
</dbReference>
<evidence type="ECO:0000256" key="17">
    <source>
        <dbReference type="ARBA" id="ARBA00023273"/>
    </source>
</evidence>
<dbReference type="EMBL" id="OW240918">
    <property type="protein sequence ID" value="CAH2307116.1"/>
    <property type="molecule type" value="Genomic_DNA"/>
</dbReference>
<dbReference type="InterPro" id="IPR057774">
    <property type="entry name" value="D8C_UMOD/GP2/OIT3-like"/>
</dbReference>
<dbReference type="Gene3D" id="2.10.25.10">
    <property type="entry name" value="Laminin"/>
    <property type="match status" value="6"/>
</dbReference>
<dbReference type="PROSITE" id="PS01187">
    <property type="entry name" value="EGF_CA"/>
    <property type="match status" value="2"/>
</dbReference>
<evidence type="ECO:0000259" key="23">
    <source>
        <dbReference type="PROSITE" id="PS51034"/>
    </source>
</evidence>
<dbReference type="SUPFAM" id="SSF57184">
    <property type="entry name" value="Growth factor receptor domain"/>
    <property type="match status" value="1"/>
</dbReference>
<reference evidence="24" key="1">
    <citation type="submission" date="2022-03" db="EMBL/GenBank/DDBJ databases">
        <authorList>
            <person name="Alioto T."/>
            <person name="Alioto T."/>
            <person name="Gomez Garrido J."/>
        </authorList>
    </citation>
    <scope>NUCLEOTIDE SEQUENCE</scope>
</reference>
<dbReference type="SMART" id="SM00179">
    <property type="entry name" value="EGF_CA"/>
    <property type="match status" value="6"/>
</dbReference>
<dbReference type="FunFam" id="2.60.40.4100:FF:000001">
    <property type="entry name" value="alpha-tectorin isoform X1"/>
    <property type="match status" value="2"/>
</dbReference>
<keyword evidence="8 21" id="KW-0245">EGF-like domain</keyword>
<evidence type="ECO:0000256" key="15">
    <source>
        <dbReference type="ARBA" id="ARBA00023157"/>
    </source>
</evidence>
<evidence type="ECO:0000256" key="13">
    <source>
        <dbReference type="ARBA" id="ARBA00022859"/>
    </source>
</evidence>
<organism evidence="24 25">
    <name type="scientific">Pelobates cultripes</name>
    <name type="common">Western spadefoot toad</name>
    <dbReference type="NCBI Taxonomy" id="61616"/>
    <lineage>
        <taxon>Eukaryota</taxon>
        <taxon>Metazoa</taxon>
        <taxon>Chordata</taxon>
        <taxon>Craniata</taxon>
        <taxon>Vertebrata</taxon>
        <taxon>Euteleostomi</taxon>
        <taxon>Amphibia</taxon>
        <taxon>Batrachia</taxon>
        <taxon>Anura</taxon>
        <taxon>Pelobatoidea</taxon>
        <taxon>Pelobatidae</taxon>
        <taxon>Pelobates</taxon>
    </lineage>
</organism>
<keyword evidence="13" id="KW-0391">Immunity</keyword>
<dbReference type="InterPro" id="IPR001881">
    <property type="entry name" value="EGF-like_Ca-bd_dom"/>
</dbReference>
<keyword evidence="18" id="KW-0449">Lipoprotein</keyword>
<evidence type="ECO:0000256" key="5">
    <source>
        <dbReference type="ARBA" id="ARBA00015737"/>
    </source>
</evidence>
<feature type="domain" description="EGF-like" evidence="22">
    <location>
        <begin position="640"/>
        <end position="681"/>
    </location>
</feature>
<dbReference type="Proteomes" id="UP001295444">
    <property type="component" value="Chromosome 07"/>
</dbReference>
<evidence type="ECO:0000256" key="18">
    <source>
        <dbReference type="ARBA" id="ARBA00023288"/>
    </source>
</evidence>
<comment type="subcellular location">
    <subcellularLocation>
        <location evidence="1">Apical cell membrane</location>
        <topology evidence="1">Lipid-anchor</topology>
        <topology evidence="1">GPI-anchor</topology>
    </subcellularLocation>
    <subcellularLocation>
        <location evidence="3">Basolateral cell membrane</location>
        <topology evidence="3">Lipid-anchor</topology>
        <topology evidence="3">GPI-anchor</topology>
    </subcellularLocation>
    <subcellularLocation>
        <location evidence="2">Cell projection</location>
        <location evidence="2">Cilium membrane</location>
    </subcellularLocation>
    <subcellularLocation>
        <location evidence="4">Secreted</location>
    </subcellularLocation>
</comment>
<dbReference type="PROSITE" id="PS51034">
    <property type="entry name" value="ZP_2"/>
    <property type="match status" value="2"/>
</dbReference>
<dbReference type="Pfam" id="PF07645">
    <property type="entry name" value="EGF_CA"/>
    <property type="match status" value="3"/>
</dbReference>
<gene>
    <name evidence="24" type="ORF">PECUL_23A035484</name>
</gene>
<dbReference type="GO" id="GO:0045087">
    <property type="term" value="P:innate immune response"/>
    <property type="evidence" value="ECO:0007669"/>
    <property type="project" value="UniProtKB-KW"/>
</dbReference>
<evidence type="ECO:0000256" key="10">
    <source>
        <dbReference type="ARBA" id="ARBA00022622"/>
    </source>
</evidence>
<evidence type="ECO:0000256" key="19">
    <source>
        <dbReference type="ARBA" id="ARBA00045741"/>
    </source>
</evidence>
<feature type="domain" description="ZP" evidence="23">
    <location>
        <begin position="1792"/>
        <end position="2047"/>
    </location>
</feature>
<evidence type="ECO:0000256" key="4">
    <source>
        <dbReference type="ARBA" id="ARBA00004613"/>
    </source>
</evidence>
<evidence type="ECO:0000256" key="11">
    <source>
        <dbReference type="ARBA" id="ARBA00022729"/>
    </source>
</evidence>
<dbReference type="CDD" id="cd00054">
    <property type="entry name" value="EGF_CA"/>
    <property type="match status" value="4"/>
</dbReference>
<comment type="function">
    <text evidence="19">Functions in biogenesis and organization of the apical membrane of epithelial cells of the thick ascending limb of Henle's loop (TALH), where it promotes formation of complex filamentous gel-like structure that may play a role in the water barrier permeability. May serve as a receptor for binding and endocytosis of cytokines (IL-1, IL-2) and TNF. Facilitates neutrophil migration across renal epithelia.</text>
</comment>
<dbReference type="PROSITE" id="PS00010">
    <property type="entry name" value="ASX_HYDROXYL"/>
    <property type="match status" value="4"/>
</dbReference>
<dbReference type="Pfam" id="PF23283">
    <property type="entry name" value="D8C_UMOD"/>
    <property type="match status" value="2"/>
</dbReference>
<evidence type="ECO:0000259" key="22">
    <source>
        <dbReference type="PROSITE" id="PS50026"/>
    </source>
</evidence>
<evidence type="ECO:0000256" key="21">
    <source>
        <dbReference type="PROSITE-ProRule" id="PRU00076"/>
    </source>
</evidence>
<dbReference type="GO" id="GO:0005509">
    <property type="term" value="F:calcium ion binding"/>
    <property type="evidence" value="ECO:0007669"/>
    <property type="project" value="InterPro"/>
</dbReference>
<dbReference type="InterPro" id="IPR024731">
    <property type="entry name" value="NELL2-like_EGF"/>
</dbReference>
<dbReference type="GO" id="GO:0005576">
    <property type="term" value="C:extracellular region"/>
    <property type="evidence" value="ECO:0007669"/>
    <property type="project" value="UniProtKB-SubCell"/>
</dbReference>
<name>A0AAD1WIA6_PELCU</name>
<dbReference type="InterPro" id="IPR018097">
    <property type="entry name" value="EGF_Ca-bd_CS"/>
</dbReference>
<feature type="domain" description="ZP" evidence="23">
    <location>
        <begin position="869"/>
        <end position="1122"/>
    </location>
</feature>
<evidence type="ECO:0000256" key="12">
    <source>
        <dbReference type="ARBA" id="ARBA00022737"/>
    </source>
</evidence>
<dbReference type="InterPro" id="IPR036465">
    <property type="entry name" value="vWFA_dom_sf"/>
</dbReference>
<comment type="caution">
    <text evidence="21">Lacks conserved residue(s) required for the propagation of feature annotation.</text>
</comment>
<sequence length="2102" mass="231231">MNVEALVCPTLNCPGVPIILGTNTQVVRNGFRCYLKEMDNACLNKLNELELALRQECYRLALKAGTESLPEEDSIKGWTIMPEVKDWRSKKIDLFAVTIHNQSLIDVRIEHCQKLGVIHLLEKELTQKTTLEKVPAGLHQLMIKKKLQVPALTETGGQRQKHSWSLLPLLLLLLPPNLDWILKVPALSLIRQLGTLTLYEDLDLCQPDPFPMVWAKDPLSHRPPCLTALYTQEAKLQKTRVGCPAVPDYRAVRLPILMPELCQGLFCYFVSDGSRFAEIFSVNGGSQTKKSYSLTYLVDTTGSMYDDLQALKTVNSWLLDRVTARFPCGVRQYTMVEYNDPGIGPFRITQSIKDFDSFFNSLVATGGGDCPELAVAGLELALTKSPSHSFVLVLTDASAKDYNTAALVQRTRSLITTKQSQIFFLITGLCSGLNDPAFLIYRELASLSFGHVFQVTLSDLSKVKTRTGAEGKINFNGDFTANNHSEIFMVANSFTEFIVTTDGMIYSISITGPHAVDESIKTLISEVWGSMHLVKNPAKGLWTIHVSAGGHHAIRIEGFEATADCSDCHTNATCDDISGSLSCSCKDGFIGDGFACSDTDECAYSWSNNCPAGTCENTFGSYTCRCPSGYYVTPEKTCNDIDECSDSALNKCHPSATCINSPGRYSCACPPGIFGDGVFCDVDDCSKDVCGIGLECIQFHGYYNCSDPCLNHTVLNEPWRGSSEADLSNHNCDEDKYGWYRFVGNGGVRMPEACVPKHSCSTHAPMWLRGLHPLIDEGIVSRTTCAHWSGDCCNWSTAIQIKFCSGGYHVYKFSGTPTCSLSYCTDPDTSDESCAADEEWKLKDEVYGCHCKDKYSISGRYQDIRPVLTCGTYEMRASFQKCQFKTLNINSLTLKDRSCFGFQEDNATNTFSIISPLRAGACGTQLIKNETHAVYVNTLFLSLGVGDGIITRTENVNVAMSCSYKLGMLVSLNTALQPVVNTTNITIGGTGQFTAYMALFKDNSYTTPYEGSNVVLSVRSLLYIGVFIDGGDPSQFVLVLKNCYATPTVSADDPVKYYIIKDSCPNKQDSTINVEENGVSTQARFSVQMFQFVGDYSHVYLHCQISLCDVLDGVCKPEMFRKARNSGTRVFFNLALEHCSQSIRNLPEKEDRGKVVTSEAWVIGGRSSNHCTVFYVAGTFRSLRSEATPLKASSLTYLVDTTGSMSDDLYQLKLVNSWLLNRVVAQFPCGVRQYTMVQFNDPTVGPVQITNSTTEFDYFFSMLNAYGGDDCPELAVQGLELALENSPSNSFILVLTDASAKDYRNTTLVEKIRNLIKSKNAQQSKVYFLITGLCSGLDDPAFLIYREFASLSFGHVFQVDLKDLNKVFNYLDFTLSRPVNSSRQLFSGNYTSSNHSNSFAVGENFTELVVTTDGTVYSVGLTGPGSVEVAMKKIISEVWGSMYVLRTPAKGVWTMYIYANGAHSVHVEGFLLTYHNLENIEANRRSSTTHCSDCHANATCDKFTDSYICSCKDGFIGDGFTCSDIDECAYSWSNNCSSGMCKNTFGSYICNCSSGYYWASETSCIDINECSNPELNKCDPLAACYNYPGTYSCVCPPGISGNGFFCDSGLCPAGLCGFGMECLSYNHTCYDPCLIHTILNEPWRSSSNSYYSYPNCDNDKFEWYRFVGSGGVRIPETCVPELSCGTHAPMWINGLHPVLSDGIVTRTSCAHWSGNCCLWSTKVKIKACPNGYHVYKFTGTPACSLTYCTDPDTASELCATDEDWILKDGVYGCYCKAKYAISDIADFHPVLTCGARDMRASFQKCQLKALNINNIKDIGCLDVWNDNTTSTYSIISPLKAGKCGTQVIKNSTHAVYKNNLFLTMDIGSGIITRTEEVTILMSCTYKIDMLISLNLALQPAVGSTNISLGGTGQFSVYIGLYKDSAYTLPYEGSRVVLSIKTILYIGIFTDGGDPSQDVLVMKNCYATPTENANDPVKYYIIQNSCPNRQDSTIKVTENGVSKEARFSVQMFKFVGGYSQVYLHCQISLCDVTVGSCIPSCSGIRSLTDTDTTTSYNLKVGPVVLEDPLPTSITVSPPAVSGSTGKYASVVFLSAFILLAMFL</sequence>
<evidence type="ECO:0000256" key="1">
    <source>
        <dbReference type="ARBA" id="ARBA00004303"/>
    </source>
</evidence>
<dbReference type="InterPro" id="IPR000152">
    <property type="entry name" value="EGF-type_Asp/Asn_hydroxyl_site"/>
</dbReference>
<dbReference type="InterPro" id="IPR056861">
    <property type="entry name" value="HMCN1-like_VWA"/>
</dbReference>
<dbReference type="GO" id="GO:0016324">
    <property type="term" value="C:apical plasma membrane"/>
    <property type="evidence" value="ECO:0007669"/>
    <property type="project" value="UniProtKB-SubCell"/>
</dbReference>
<dbReference type="Pfam" id="PF00100">
    <property type="entry name" value="Zona_pellucida"/>
    <property type="match status" value="2"/>
</dbReference>
<keyword evidence="14" id="KW-0472">Membrane</keyword>
<dbReference type="GO" id="GO:0060170">
    <property type="term" value="C:ciliary membrane"/>
    <property type="evidence" value="ECO:0007669"/>
    <property type="project" value="UniProtKB-SubCell"/>
</dbReference>
<dbReference type="GO" id="GO:0098552">
    <property type="term" value="C:side of membrane"/>
    <property type="evidence" value="ECO:0007669"/>
    <property type="project" value="UniProtKB-KW"/>
</dbReference>
<dbReference type="PROSITE" id="PS01186">
    <property type="entry name" value="EGF_2"/>
    <property type="match status" value="3"/>
</dbReference>
<keyword evidence="7" id="KW-0964">Secreted</keyword>
<keyword evidence="11" id="KW-0732">Signal</keyword>
<dbReference type="Pfam" id="PF25106">
    <property type="entry name" value="VWA_4"/>
    <property type="match status" value="2"/>
</dbReference>
<keyword evidence="6" id="KW-1003">Cell membrane</keyword>
<keyword evidence="9" id="KW-0399">Innate immunity</keyword>
<evidence type="ECO:0000313" key="24">
    <source>
        <dbReference type="EMBL" id="CAH2307116.1"/>
    </source>
</evidence>
<comment type="subunit">
    <text evidence="20">Homodimer that then polymerizes into long filaments. The filaments can additionally assemble laterally to form a sheet. The filaments consist of a zigzag-shaped backbone with laterally protruding arms which interact with bacterial adhesin fimH. Two fimH molecules can bind to a single UMOD monomer.</text>
</comment>